<dbReference type="PROSITE" id="PS00028">
    <property type="entry name" value="ZINC_FINGER_C2H2_1"/>
    <property type="match status" value="2"/>
</dbReference>
<dbReference type="SUPFAM" id="SSF57667">
    <property type="entry name" value="beta-beta-alpha zinc fingers"/>
    <property type="match status" value="2"/>
</dbReference>
<keyword evidence="3" id="KW-0690">Ribosome biogenesis</keyword>
<comment type="similarity">
    <text evidence="8">Belongs to the REI1 family.</text>
</comment>
<feature type="region of interest" description="Disordered" evidence="9">
    <location>
        <begin position="135"/>
        <end position="226"/>
    </location>
</feature>
<keyword evidence="5" id="KW-0677">Repeat</keyword>
<dbReference type="InterPro" id="IPR040025">
    <property type="entry name" value="Znf622/Rei1/Reh1"/>
</dbReference>
<evidence type="ECO:0000256" key="5">
    <source>
        <dbReference type="ARBA" id="ARBA00022737"/>
    </source>
</evidence>
<feature type="domain" description="C2H2-type" evidence="10">
    <location>
        <begin position="69"/>
        <end position="91"/>
    </location>
</feature>
<evidence type="ECO:0000259" key="10">
    <source>
        <dbReference type="PROSITE" id="PS00028"/>
    </source>
</evidence>
<comment type="subcellular location">
    <subcellularLocation>
        <location evidence="1">Cytoplasm</location>
    </subcellularLocation>
</comment>
<dbReference type="Proteomes" id="UP001162483">
    <property type="component" value="Unassembled WGS sequence"/>
</dbReference>
<keyword evidence="7" id="KW-0862">Zinc</keyword>
<dbReference type="InterPro" id="IPR022755">
    <property type="entry name" value="Znf_C2H2_jaz"/>
</dbReference>
<evidence type="ECO:0000256" key="7">
    <source>
        <dbReference type="ARBA" id="ARBA00022833"/>
    </source>
</evidence>
<feature type="domain" description="C2H2-type" evidence="10">
    <location>
        <begin position="6"/>
        <end position="28"/>
    </location>
</feature>
<dbReference type="PANTHER" id="PTHR13182:SF8">
    <property type="entry name" value="CYTOPLASMIC 60S SUBUNIT BIOGENESIS FACTOR ZNF622"/>
    <property type="match status" value="1"/>
</dbReference>
<dbReference type="SMART" id="SM00355">
    <property type="entry name" value="ZnF_C2H2"/>
    <property type="match status" value="4"/>
</dbReference>
<evidence type="ECO:0000256" key="2">
    <source>
        <dbReference type="ARBA" id="ARBA00022490"/>
    </source>
</evidence>
<dbReference type="Pfam" id="PF12171">
    <property type="entry name" value="zf-C2H2_jaz"/>
    <property type="match status" value="1"/>
</dbReference>
<proteinExistence type="inferred from homology"/>
<keyword evidence="12" id="KW-1185">Reference proteome</keyword>
<sequence>MAAYTCITCRVAFADPDIQRAHYKTDWHRYNLKRKVADMPPVTAENFQERVLAQRAVVEEKSKETATYCTVCSKRFSTFNAYENHLKSKKHLDLEKKTAQAVTKKVEMMNEKNLEKGLEAENVDKDAMNAVIQQAIKSQPSMSPKKKVSTAQYSEMASVSDKQGPQVRTRPEKPPRLQWYEQQAKKLATKEDENDSVEDEEGEDMESENDADSDEDEEMEDEMEDDLAVEGCSAAVADSTSPPGAIPVTDCLFCSHHSRSLLKNVAHMTKVHSFFIPDIEFLQDLQGLISYLGEKVGVGKICLWCNEKGKSFYTTESVQAHMVDKSHCRLFTDGDAALEFADFYDFRSSYPDQKEKDDVEMDDSDVPDEKNFEYDEETMELVLPSGARIGHRSLMRYYKQKFGLSRAVVVSKNQKAVGRVLQQYKALGWTGGTGGTLQHGRDMQYIQKMKSKWMLKTGMTNNATKQMHFRPQVRF</sequence>
<feature type="compositionally biased region" description="Acidic residues" evidence="9">
    <location>
        <begin position="192"/>
        <end position="226"/>
    </location>
</feature>
<dbReference type="SMART" id="SM00451">
    <property type="entry name" value="ZnF_U1"/>
    <property type="match status" value="2"/>
</dbReference>
<dbReference type="InterPro" id="IPR041661">
    <property type="entry name" value="ZN622/Rei1/Reh1_Znf-C2H2"/>
</dbReference>
<dbReference type="EMBL" id="CATNWA010019513">
    <property type="protein sequence ID" value="CAI9613642.1"/>
    <property type="molecule type" value="Genomic_DNA"/>
</dbReference>
<dbReference type="InterPro" id="IPR013087">
    <property type="entry name" value="Znf_C2H2_type"/>
</dbReference>
<evidence type="ECO:0000313" key="12">
    <source>
        <dbReference type="Proteomes" id="UP001162483"/>
    </source>
</evidence>
<dbReference type="InterPro" id="IPR036236">
    <property type="entry name" value="Znf_C2H2_sf"/>
</dbReference>
<evidence type="ECO:0000256" key="6">
    <source>
        <dbReference type="ARBA" id="ARBA00022771"/>
    </source>
</evidence>
<protein>
    <recommendedName>
        <fullName evidence="10">C2H2-type domain-containing protein</fullName>
    </recommendedName>
</protein>
<dbReference type="PANTHER" id="PTHR13182">
    <property type="entry name" value="ZINC FINGER PROTEIN 622"/>
    <property type="match status" value="1"/>
</dbReference>
<dbReference type="Pfam" id="PF12756">
    <property type="entry name" value="zf-C2H2_2"/>
    <property type="match status" value="1"/>
</dbReference>
<evidence type="ECO:0000256" key="3">
    <source>
        <dbReference type="ARBA" id="ARBA00022517"/>
    </source>
</evidence>
<accession>A0ABN9GZ25</accession>
<reference evidence="11" key="1">
    <citation type="submission" date="2023-05" db="EMBL/GenBank/DDBJ databases">
        <authorList>
            <person name="Stuckert A."/>
        </authorList>
    </citation>
    <scope>NUCLEOTIDE SEQUENCE</scope>
</reference>
<dbReference type="InterPro" id="IPR003604">
    <property type="entry name" value="Matrin/U1-like-C_Znf_C2H2"/>
</dbReference>
<evidence type="ECO:0000313" key="11">
    <source>
        <dbReference type="EMBL" id="CAI9613642.1"/>
    </source>
</evidence>
<keyword evidence="4" id="KW-0479">Metal-binding</keyword>
<keyword evidence="2" id="KW-0963">Cytoplasm</keyword>
<evidence type="ECO:0000256" key="1">
    <source>
        <dbReference type="ARBA" id="ARBA00004496"/>
    </source>
</evidence>
<feature type="compositionally biased region" description="Polar residues" evidence="9">
    <location>
        <begin position="149"/>
        <end position="163"/>
    </location>
</feature>
<name>A0ABN9GZ25_9NEOB</name>
<evidence type="ECO:0000256" key="9">
    <source>
        <dbReference type="SAM" id="MobiDB-lite"/>
    </source>
</evidence>
<comment type="caution">
    <text evidence="11">The sequence shown here is derived from an EMBL/GenBank/DDBJ whole genome shotgun (WGS) entry which is preliminary data.</text>
</comment>
<evidence type="ECO:0000256" key="4">
    <source>
        <dbReference type="ARBA" id="ARBA00022723"/>
    </source>
</evidence>
<organism evidence="11 12">
    <name type="scientific">Staurois parvus</name>
    <dbReference type="NCBI Taxonomy" id="386267"/>
    <lineage>
        <taxon>Eukaryota</taxon>
        <taxon>Metazoa</taxon>
        <taxon>Chordata</taxon>
        <taxon>Craniata</taxon>
        <taxon>Vertebrata</taxon>
        <taxon>Euteleostomi</taxon>
        <taxon>Amphibia</taxon>
        <taxon>Batrachia</taxon>
        <taxon>Anura</taxon>
        <taxon>Neobatrachia</taxon>
        <taxon>Ranoidea</taxon>
        <taxon>Ranidae</taxon>
        <taxon>Staurois</taxon>
    </lineage>
</organism>
<gene>
    <name evidence="11" type="ORF">SPARVUS_LOCUS14918478</name>
</gene>
<dbReference type="Gene3D" id="3.30.160.60">
    <property type="entry name" value="Classic Zinc Finger"/>
    <property type="match status" value="1"/>
</dbReference>
<keyword evidence="6" id="KW-0863">Zinc-finger</keyword>
<evidence type="ECO:0000256" key="8">
    <source>
        <dbReference type="ARBA" id="ARBA00034126"/>
    </source>
</evidence>